<comment type="similarity">
    <text evidence="1">Belongs to the ROK (NagC/XylR) family.</text>
</comment>
<dbReference type="InterPro" id="IPR000600">
    <property type="entry name" value="ROK"/>
</dbReference>
<dbReference type="PROSITE" id="PS01125">
    <property type="entry name" value="ROK"/>
    <property type="match status" value="1"/>
</dbReference>
<protein>
    <submittedName>
        <fullName evidence="3">ROK family protein</fullName>
    </submittedName>
</protein>
<reference evidence="3" key="1">
    <citation type="journal article" date="2020" name="mSystems">
        <title>Genome- and Community-Level Interaction Insights into Carbon Utilization and Element Cycling Functions of Hydrothermarchaeota in Hydrothermal Sediment.</title>
        <authorList>
            <person name="Zhou Z."/>
            <person name="Liu Y."/>
            <person name="Xu W."/>
            <person name="Pan J."/>
            <person name="Luo Z.H."/>
            <person name="Li M."/>
        </authorList>
    </citation>
    <scope>NUCLEOTIDE SEQUENCE [LARGE SCALE GENOMIC DNA]</scope>
    <source>
        <strain evidence="3">SpSt-906</strain>
    </source>
</reference>
<dbReference type="InterPro" id="IPR049874">
    <property type="entry name" value="ROK_cs"/>
</dbReference>
<organism evidence="3">
    <name type="scientific">candidate division WOR-3 bacterium</name>
    <dbReference type="NCBI Taxonomy" id="2052148"/>
    <lineage>
        <taxon>Bacteria</taxon>
        <taxon>Bacteria division WOR-3</taxon>
    </lineage>
</organism>
<evidence type="ECO:0000256" key="1">
    <source>
        <dbReference type="ARBA" id="ARBA00006479"/>
    </source>
</evidence>
<dbReference type="PANTHER" id="PTHR18964">
    <property type="entry name" value="ROK (REPRESSOR, ORF, KINASE) FAMILY"/>
    <property type="match status" value="1"/>
</dbReference>
<evidence type="ECO:0000256" key="2">
    <source>
        <dbReference type="SAM" id="MobiDB-lite"/>
    </source>
</evidence>
<dbReference type="InterPro" id="IPR043129">
    <property type="entry name" value="ATPase_NBD"/>
</dbReference>
<feature type="region of interest" description="Disordered" evidence="2">
    <location>
        <begin position="1"/>
        <end position="23"/>
    </location>
</feature>
<dbReference type="Pfam" id="PF00480">
    <property type="entry name" value="ROK"/>
    <property type="match status" value="1"/>
</dbReference>
<sequence length="342" mass="37609">MGDGKGNCDRSRNDGKERKGINERRRVPHSILCPIKRVRLFLERMTGKMRIGVDIGGTNTKIGLVQDGKILRRRTIPTRQDPEQAIGELANALKEISLGIEIELIGIGCCGLIDHKEGIVRTPPNLPKWHNLKLKERLEKILNLKVFVGNDVNACALGEYLYGLGKGKRNLFVLTIGTGVGGGIIADGRLILGANHSAGEFGHTIIFPEGRRCRCGNRGCLEAYIGQENIRRMAKRIIGKDLTPKEVAIRAKEGEKKAIAVIERVGYYLGLGLVNVCHLLDPEIIIIGGGISGMGRRLLKKTEETIKERIMPLPKRRLEIRLSQLGPSAGILGATKFPEFAI</sequence>
<proteinExistence type="inferred from homology"/>
<dbReference type="EMBL" id="DTMQ01000040">
    <property type="protein sequence ID" value="HGE99709.1"/>
    <property type="molecule type" value="Genomic_DNA"/>
</dbReference>
<dbReference type="SUPFAM" id="SSF53067">
    <property type="entry name" value="Actin-like ATPase domain"/>
    <property type="match status" value="1"/>
</dbReference>
<accession>A0A7C3UVL1</accession>
<dbReference type="AlphaFoldDB" id="A0A7C3UVL1"/>
<dbReference type="Gene3D" id="3.30.420.40">
    <property type="match status" value="2"/>
</dbReference>
<evidence type="ECO:0000313" key="3">
    <source>
        <dbReference type="EMBL" id="HGE99709.1"/>
    </source>
</evidence>
<dbReference type="PANTHER" id="PTHR18964:SF149">
    <property type="entry name" value="BIFUNCTIONAL UDP-N-ACETYLGLUCOSAMINE 2-EPIMERASE_N-ACETYLMANNOSAMINE KINASE"/>
    <property type="match status" value="1"/>
</dbReference>
<comment type="caution">
    <text evidence="3">The sequence shown here is derived from an EMBL/GenBank/DDBJ whole genome shotgun (WGS) entry which is preliminary data.</text>
</comment>
<name>A0A7C3UVL1_UNCW3</name>
<gene>
    <name evidence="3" type="ORF">ENX07_06565</name>
</gene>